<organism evidence="3 4">
    <name type="scientific">Thermomonospora umbrina</name>
    <dbReference type="NCBI Taxonomy" id="111806"/>
    <lineage>
        <taxon>Bacteria</taxon>
        <taxon>Bacillati</taxon>
        <taxon>Actinomycetota</taxon>
        <taxon>Actinomycetes</taxon>
        <taxon>Streptosporangiales</taxon>
        <taxon>Thermomonosporaceae</taxon>
        <taxon>Thermomonospora</taxon>
    </lineage>
</organism>
<proteinExistence type="predicted"/>
<protein>
    <submittedName>
        <fullName evidence="3">Uncharacterized protein</fullName>
    </submittedName>
</protein>
<evidence type="ECO:0000313" key="4">
    <source>
        <dbReference type="Proteomes" id="UP000256661"/>
    </source>
</evidence>
<keyword evidence="4" id="KW-1185">Reference proteome</keyword>
<comment type="caution">
    <text evidence="3">The sequence shown here is derived from an EMBL/GenBank/DDBJ whole genome shotgun (WGS) entry which is preliminary data.</text>
</comment>
<dbReference type="Proteomes" id="UP000256661">
    <property type="component" value="Unassembled WGS sequence"/>
</dbReference>
<feature type="signal peptide" evidence="2">
    <location>
        <begin position="1"/>
        <end position="30"/>
    </location>
</feature>
<dbReference type="AlphaFoldDB" id="A0A3D9ST87"/>
<dbReference type="RefSeq" id="WP_116020792.1">
    <property type="nucleotide sequence ID" value="NZ_QTTT01000001.1"/>
</dbReference>
<feature type="region of interest" description="Disordered" evidence="1">
    <location>
        <begin position="51"/>
        <end position="80"/>
    </location>
</feature>
<accession>A0A3D9ST87</accession>
<evidence type="ECO:0000313" key="3">
    <source>
        <dbReference type="EMBL" id="REE94911.1"/>
    </source>
</evidence>
<evidence type="ECO:0000256" key="2">
    <source>
        <dbReference type="SAM" id="SignalP"/>
    </source>
</evidence>
<feature type="chain" id="PRO_5017653053" evidence="2">
    <location>
        <begin position="31"/>
        <end position="80"/>
    </location>
</feature>
<gene>
    <name evidence="3" type="ORF">DFJ69_0280</name>
</gene>
<name>A0A3D9ST87_9ACTN</name>
<keyword evidence="2" id="KW-0732">Signal</keyword>
<evidence type="ECO:0000256" key="1">
    <source>
        <dbReference type="SAM" id="MobiDB-lite"/>
    </source>
</evidence>
<sequence length="80" mass="7877">MALSGRVKIALAGAGLAAAGVVAAAGTALAATDPDGARTELRIVEHVDPATVGAGSWTDEDCPHKRSPSPAPSAETADTR</sequence>
<dbReference type="EMBL" id="QTTT01000001">
    <property type="protein sequence ID" value="REE94911.1"/>
    <property type="molecule type" value="Genomic_DNA"/>
</dbReference>
<reference evidence="3 4" key="1">
    <citation type="submission" date="2018-08" db="EMBL/GenBank/DDBJ databases">
        <title>Sequencing the genomes of 1000 actinobacteria strains.</title>
        <authorList>
            <person name="Klenk H.-P."/>
        </authorList>
    </citation>
    <scope>NUCLEOTIDE SEQUENCE [LARGE SCALE GENOMIC DNA]</scope>
    <source>
        <strain evidence="3 4">DSM 43927</strain>
    </source>
</reference>